<keyword evidence="2" id="KW-1185">Reference proteome</keyword>
<name>A0A848L669_9BACT</name>
<dbReference type="EMBL" id="JABBJJ010000014">
    <property type="protein sequence ID" value="NMO14229.1"/>
    <property type="molecule type" value="Genomic_DNA"/>
</dbReference>
<dbReference type="AlphaFoldDB" id="A0A848L669"/>
<reference evidence="1 2" key="1">
    <citation type="submission" date="2020-04" db="EMBL/GenBank/DDBJ databases">
        <title>Draft genome of Pyxidicoccus fallax type strain.</title>
        <authorList>
            <person name="Whitworth D.E."/>
        </authorList>
    </citation>
    <scope>NUCLEOTIDE SEQUENCE [LARGE SCALE GENOMIC DNA]</scope>
    <source>
        <strain evidence="1 2">DSM 14698</strain>
    </source>
</reference>
<sequence length="92" mass="10254">MSIRGWACVRPDLYDYNVPSTSISVYYNGVSLPLLDIKWQEDRYDLTAAGVCAGSYRGFVVWVGKPTSVPATYAIYFNGPYALTPLEGQLTY</sequence>
<dbReference type="RefSeq" id="WP_169343526.1">
    <property type="nucleotide sequence ID" value="NZ_JABBJJ010000014.1"/>
</dbReference>
<accession>A0A848L669</accession>
<comment type="caution">
    <text evidence="1">The sequence shown here is derived from an EMBL/GenBank/DDBJ whole genome shotgun (WGS) entry which is preliminary data.</text>
</comment>
<organism evidence="1 2">
    <name type="scientific">Pyxidicoccus fallax</name>
    <dbReference type="NCBI Taxonomy" id="394095"/>
    <lineage>
        <taxon>Bacteria</taxon>
        <taxon>Pseudomonadati</taxon>
        <taxon>Myxococcota</taxon>
        <taxon>Myxococcia</taxon>
        <taxon>Myxococcales</taxon>
        <taxon>Cystobacterineae</taxon>
        <taxon>Myxococcaceae</taxon>
        <taxon>Pyxidicoccus</taxon>
    </lineage>
</organism>
<proteinExistence type="predicted"/>
<gene>
    <name evidence="1" type="ORF">HG543_05065</name>
</gene>
<evidence type="ECO:0000313" key="2">
    <source>
        <dbReference type="Proteomes" id="UP000518300"/>
    </source>
</evidence>
<dbReference type="Proteomes" id="UP000518300">
    <property type="component" value="Unassembled WGS sequence"/>
</dbReference>
<evidence type="ECO:0000313" key="1">
    <source>
        <dbReference type="EMBL" id="NMO14229.1"/>
    </source>
</evidence>
<protein>
    <submittedName>
        <fullName evidence="1">Uncharacterized protein</fullName>
    </submittedName>
</protein>